<accession>A0A6A6B149</accession>
<keyword evidence="3" id="KW-1185">Reference proteome</keyword>
<sequence length="347" mass="38890">MPAQPSAITGPPAGGVGQPGAGSNDDYPEDRPDLPMSNQIFQGTHEPTLPGTRCICGQPKGGVRQPADWPGEWVGPHPRFNSVGGYVVSHPKANNRYAYENQSARTRTDFDDRIQAAMPIPIPYKVVYNAGPNQSGRMAVPVNITPAELAASTHRPLSREVTVPKCAHFPLTGKSWMTFSFSAVGRYMKLEDGRTIDQAERLMLIEDSLVNSEERRMTIHTPPSDWTNQAQITVLNKWRTQFRIRKRLESIRPDRPHWSPDEKTFLVNEMAKMLDTVPAQMIDSTRFNIGQLVDLVNRNFHTLRNSHGVECFINRHGLKKTARDMARAKRAREAARLSGTNSSTWEL</sequence>
<evidence type="ECO:0000256" key="1">
    <source>
        <dbReference type="SAM" id="MobiDB-lite"/>
    </source>
</evidence>
<reference evidence="2" key="1">
    <citation type="journal article" date="2020" name="Stud. Mycol.">
        <title>101 Dothideomycetes genomes: a test case for predicting lifestyles and emergence of pathogens.</title>
        <authorList>
            <person name="Haridas S."/>
            <person name="Albert R."/>
            <person name="Binder M."/>
            <person name="Bloem J."/>
            <person name="Labutti K."/>
            <person name="Salamov A."/>
            <person name="Andreopoulos B."/>
            <person name="Baker S."/>
            <person name="Barry K."/>
            <person name="Bills G."/>
            <person name="Bluhm B."/>
            <person name="Cannon C."/>
            <person name="Castanera R."/>
            <person name="Culley D."/>
            <person name="Daum C."/>
            <person name="Ezra D."/>
            <person name="Gonzalez J."/>
            <person name="Henrissat B."/>
            <person name="Kuo A."/>
            <person name="Liang C."/>
            <person name="Lipzen A."/>
            <person name="Lutzoni F."/>
            <person name="Magnuson J."/>
            <person name="Mondo S."/>
            <person name="Nolan M."/>
            <person name="Ohm R."/>
            <person name="Pangilinan J."/>
            <person name="Park H.-J."/>
            <person name="Ramirez L."/>
            <person name="Alfaro M."/>
            <person name="Sun H."/>
            <person name="Tritt A."/>
            <person name="Yoshinaga Y."/>
            <person name="Zwiers L.-H."/>
            <person name="Turgeon B."/>
            <person name="Goodwin S."/>
            <person name="Spatafora J."/>
            <person name="Crous P."/>
            <person name="Grigoriev I."/>
        </authorList>
    </citation>
    <scope>NUCLEOTIDE SEQUENCE</scope>
    <source>
        <strain evidence="2">CBS 121167</strain>
    </source>
</reference>
<name>A0A6A6B149_9PEZI</name>
<protein>
    <submittedName>
        <fullName evidence="2">Uncharacterized protein</fullName>
    </submittedName>
</protein>
<dbReference type="AlphaFoldDB" id="A0A6A6B149"/>
<dbReference type="GeneID" id="54303991"/>
<proteinExistence type="predicted"/>
<feature type="region of interest" description="Disordered" evidence="1">
    <location>
        <begin position="1"/>
        <end position="46"/>
    </location>
</feature>
<organism evidence="2 3">
    <name type="scientific">Aplosporella prunicola CBS 121167</name>
    <dbReference type="NCBI Taxonomy" id="1176127"/>
    <lineage>
        <taxon>Eukaryota</taxon>
        <taxon>Fungi</taxon>
        <taxon>Dikarya</taxon>
        <taxon>Ascomycota</taxon>
        <taxon>Pezizomycotina</taxon>
        <taxon>Dothideomycetes</taxon>
        <taxon>Dothideomycetes incertae sedis</taxon>
        <taxon>Botryosphaeriales</taxon>
        <taxon>Aplosporellaceae</taxon>
        <taxon>Aplosporella</taxon>
    </lineage>
</organism>
<dbReference type="EMBL" id="ML995509">
    <property type="protein sequence ID" value="KAF2136944.1"/>
    <property type="molecule type" value="Genomic_DNA"/>
</dbReference>
<evidence type="ECO:0000313" key="2">
    <source>
        <dbReference type="EMBL" id="KAF2136944.1"/>
    </source>
</evidence>
<gene>
    <name evidence="2" type="ORF">K452DRAFT_362201</name>
</gene>
<evidence type="ECO:0000313" key="3">
    <source>
        <dbReference type="Proteomes" id="UP000799438"/>
    </source>
</evidence>
<dbReference type="Proteomes" id="UP000799438">
    <property type="component" value="Unassembled WGS sequence"/>
</dbReference>
<dbReference type="RefSeq" id="XP_033392662.1">
    <property type="nucleotide sequence ID" value="XM_033546485.1"/>
</dbReference>